<organism evidence="3 4">
    <name type="scientific">Pseudoclavibacter endophyticus</name>
    <dbReference type="NCBI Taxonomy" id="1778590"/>
    <lineage>
        <taxon>Bacteria</taxon>
        <taxon>Bacillati</taxon>
        <taxon>Actinomycetota</taxon>
        <taxon>Actinomycetes</taxon>
        <taxon>Micrococcales</taxon>
        <taxon>Microbacteriaceae</taxon>
        <taxon>Pseudoclavibacter</taxon>
    </lineage>
</organism>
<dbReference type="InterPro" id="IPR005149">
    <property type="entry name" value="Tscrpt_reg_PadR_N"/>
</dbReference>
<evidence type="ECO:0000256" key="1">
    <source>
        <dbReference type="SAM" id="MobiDB-lite"/>
    </source>
</evidence>
<proteinExistence type="predicted"/>
<dbReference type="OrthoDB" id="3186544at2"/>
<dbReference type="RefSeq" id="WP_158029570.1">
    <property type="nucleotide sequence ID" value="NZ_BMHG01000001.1"/>
</dbReference>
<evidence type="ECO:0000259" key="2">
    <source>
        <dbReference type="Pfam" id="PF03551"/>
    </source>
</evidence>
<feature type="compositionally biased region" description="Low complexity" evidence="1">
    <location>
        <begin position="209"/>
        <end position="221"/>
    </location>
</feature>
<comment type="caution">
    <text evidence="3">The sequence shown here is derived from an EMBL/GenBank/DDBJ whole genome shotgun (WGS) entry which is preliminary data.</text>
</comment>
<keyword evidence="4" id="KW-1185">Reference proteome</keyword>
<dbReference type="InterPro" id="IPR036388">
    <property type="entry name" value="WH-like_DNA-bd_sf"/>
</dbReference>
<dbReference type="PANTHER" id="PTHR43252:SF4">
    <property type="entry name" value="TRANSCRIPTIONAL REGULATORY PROTEIN"/>
    <property type="match status" value="1"/>
</dbReference>
<sequence>MSLRAALLFVLASEPLTGYDAAKRFGTTVGHLWHAADSQIYPELHRMEDEGLIEGADVPWGAKGATKREYSITRAGLEFLGDWQARPLRYAPERDPARLRSAYFEWAAAADARAQLLAHIAHHEREIAGARARIHSIRDGENDSVRQRLGHYAPADRERVTRWKVFAHEGTIARAEAEIAWARRGIALLEDDPESPAAYRPAATPDVEPVPAQPRVPAAAR</sequence>
<dbReference type="Proteomes" id="UP000431744">
    <property type="component" value="Unassembled WGS sequence"/>
</dbReference>
<dbReference type="InterPro" id="IPR036390">
    <property type="entry name" value="WH_DNA-bd_sf"/>
</dbReference>
<evidence type="ECO:0000313" key="4">
    <source>
        <dbReference type="Proteomes" id="UP000431744"/>
    </source>
</evidence>
<accession>A0A6H9WQP9</accession>
<dbReference type="PANTHER" id="PTHR43252">
    <property type="entry name" value="TRANSCRIPTIONAL REGULATOR YQJI"/>
    <property type="match status" value="1"/>
</dbReference>
<dbReference type="AlphaFoldDB" id="A0A6H9WQP9"/>
<protein>
    <submittedName>
        <fullName evidence="3">PadR family transcriptional regulator</fullName>
    </submittedName>
</protein>
<dbReference type="EMBL" id="WBJY01000002">
    <property type="protein sequence ID" value="KAB1648375.1"/>
    <property type="molecule type" value="Genomic_DNA"/>
</dbReference>
<dbReference type="Gene3D" id="1.10.10.10">
    <property type="entry name" value="Winged helix-like DNA-binding domain superfamily/Winged helix DNA-binding domain"/>
    <property type="match status" value="1"/>
</dbReference>
<feature type="domain" description="Transcription regulator PadR N-terminal" evidence="2">
    <location>
        <begin position="7"/>
        <end position="80"/>
    </location>
</feature>
<dbReference type="Pfam" id="PF03551">
    <property type="entry name" value="PadR"/>
    <property type="match status" value="1"/>
</dbReference>
<feature type="region of interest" description="Disordered" evidence="1">
    <location>
        <begin position="195"/>
        <end position="221"/>
    </location>
</feature>
<gene>
    <name evidence="3" type="ORF">F8O04_11860</name>
</gene>
<reference evidence="3 4" key="1">
    <citation type="submission" date="2019-09" db="EMBL/GenBank/DDBJ databases">
        <title>Phylogeny of genus Pseudoclavibacter and closely related genus.</title>
        <authorList>
            <person name="Li Y."/>
        </authorList>
    </citation>
    <scope>NUCLEOTIDE SEQUENCE [LARGE SCALE GENOMIC DNA]</scope>
    <source>
        <strain evidence="3 4">EGI 60007</strain>
    </source>
</reference>
<dbReference type="SUPFAM" id="SSF46785">
    <property type="entry name" value="Winged helix' DNA-binding domain"/>
    <property type="match status" value="1"/>
</dbReference>
<name>A0A6H9WQP9_9MICO</name>
<evidence type="ECO:0000313" key="3">
    <source>
        <dbReference type="EMBL" id="KAB1648375.1"/>
    </source>
</evidence>